<feature type="signal peptide" evidence="2">
    <location>
        <begin position="1"/>
        <end position="30"/>
    </location>
</feature>
<reference evidence="3 4" key="1">
    <citation type="journal article" date="2018" name="Sci. Rep.">
        <title>Comparative analysis of the Pocillopora damicornis genome highlights role of immune system in coral evolution.</title>
        <authorList>
            <person name="Cunning R."/>
            <person name="Bay R.A."/>
            <person name="Gillette P."/>
            <person name="Baker A.C."/>
            <person name="Traylor-Knowles N."/>
        </authorList>
    </citation>
    <scope>NUCLEOTIDE SEQUENCE [LARGE SCALE GENOMIC DNA]</scope>
    <source>
        <strain evidence="3">RSMAS</strain>
        <tissue evidence="3">Whole animal</tissue>
    </source>
</reference>
<organism evidence="3 4">
    <name type="scientific">Pocillopora damicornis</name>
    <name type="common">Cauliflower coral</name>
    <name type="synonym">Millepora damicornis</name>
    <dbReference type="NCBI Taxonomy" id="46731"/>
    <lineage>
        <taxon>Eukaryota</taxon>
        <taxon>Metazoa</taxon>
        <taxon>Cnidaria</taxon>
        <taxon>Anthozoa</taxon>
        <taxon>Hexacorallia</taxon>
        <taxon>Scleractinia</taxon>
        <taxon>Astrocoeniina</taxon>
        <taxon>Pocilloporidae</taxon>
        <taxon>Pocillopora</taxon>
    </lineage>
</organism>
<evidence type="ECO:0000313" key="4">
    <source>
        <dbReference type="Proteomes" id="UP000275408"/>
    </source>
</evidence>
<evidence type="ECO:0000256" key="1">
    <source>
        <dbReference type="SAM" id="MobiDB-lite"/>
    </source>
</evidence>
<feature type="region of interest" description="Disordered" evidence="1">
    <location>
        <begin position="226"/>
        <end position="277"/>
    </location>
</feature>
<feature type="compositionally biased region" description="Polar residues" evidence="1">
    <location>
        <begin position="226"/>
        <end position="235"/>
    </location>
</feature>
<proteinExistence type="predicted"/>
<feature type="chain" id="PRO_5018065884" evidence="2">
    <location>
        <begin position="31"/>
        <end position="357"/>
    </location>
</feature>
<dbReference type="AlphaFoldDB" id="A0A3M6U9W7"/>
<evidence type="ECO:0000313" key="3">
    <source>
        <dbReference type="EMBL" id="RMX50443.1"/>
    </source>
</evidence>
<sequence>MHSFVKNRFKLMDIFWTFLPLVALSDPSFAVLIEMERLPSFPTDDFLLPDSLCPSFRPSCSLFKAHPLGGCWCSCPNTFSFYEEDFQCEQNSEARRNAGCDLLFADETDDNSLPFFPSGSVRQKTINVPANQNCSFYFKDEVHVNYLRCDGTWKLENVADTIDLTSGWSISQLSIKLKSGLTMPQSFAGRLVRVAVQCGARNSDSPFKTTCVLFKVQGINSCSYPQSTPSPSQAIATLPTPISRPKKPTTQPTTKPTTQPTTLPTLNPTQPTSELHNHEDTPINCVLGSTVVFKNSSCDFLSPRMFNCCRQCNSDHLTCVATDGNENNGGKPYCYRGSYKCMRNCLEANNPLENFHS</sequence>
<comment type="caution">
    <text evidence="3">The sequence shown here is derived from an EMBL/GenBank/DDBJ whole genome shotgun (WGS) entry which is preliminary data.</text>
</comment>
<dbReference type="EMBL" id="RCHS01001947">
    <property type="protein sequence ID" value="RMX50443.1"/>
    <property type="molecule type" value="Genomic_DNA"/>
</dbReference>
<dbReference type="Proteomes" id="UP000275408">
    <property type="component" value="Unassembled WGS sequence"/>
</dbReference>
<keyword evidence="2" id="KW-0732">Signal</keyword>
<gene>
    <name evidence="3" type="ORF">pdam_00018325</name>
</gene>
<feature type="compositionally biased region" description="Low complexity" evidence="1">
    <location>
        <begin position="248"/>
        <end position="272"/>
    </location>
</feature>
<name>A0A3M6U9W7_POCDA</name>
<evidence type="ECO:0000256" key="2">
    <source>
        <dbReference type="SAM" id="SignalP"/>
    </source>
</evidence>
<keyword evidence="4" id="KW-1185">Reference proteome</keyword>
<protein>
    <submittedName>
        <fullName evidence="3">Uncharacterized protein</fullName>
    </submittedName>
</protein>
<dbReference type="OrthoDB" id="5979236at2759"/>
<dbReference type="OMA" id="RCQANEN"/>
<accession>A0A3M6U9W7</accession>